<reference evidence="6 7" key="1">
    <citation type="submission" date="2023-01" db="EMBL/GenBank/DDBJ databases">
        <title>Analysis of 21 Apiospora genomes using comparative genomics revels a genus with tremendous synthesis potential of carbohydrate active enzymes and secondary metabolites.</title>
        <authorList>
            <person name="Sorensen T."/>
        </authorList>
    </citation>
    <scope>NUCLEOTIDE SEQUENCE [LARGE SCALE GENOMIC DNA]</scope>
    <source>
        <strain evidence="6 7">CBS 24483</strain>
    </source>
</reference>
<evidence type="ECO:0000259" key="3">
    <source>
        <dbReference type="PROSITE" id="PS51085"/>
    </source>
</evidence>
<keyword evidence="2" id="KW-0411">Iron-sulfur</keyword>
<dbReference type="PROSITE" id="PS00197">
    <property type="entry name" value="2FE2S_FER_1"/>
    <property type="match status" value="1"/>
</dbReference>
<dbReference type="Gene3D" id="3.10.20.30">
    <property type="match status" value="1"/>
</dbReference>
<dbReference type="RefSeq" id="XP_066698740.1">
    <property type="nucleotide sequence ID" value="XM_066846342.1"/>
</dbReference>
<dbReference type="InterPro" id="IPR005302">
    <property type="entry name" value="MoCF_Sase_C"/>
</dbReference>
<accession>A0ABR1Q9K9</accession>
<dbReference type="SUPFAM" id="SSF54292">
    <property type="entry name" value="2Fe-2S ferredoxin-like"/>
    <property type="match status" value="1"/>
</dbReference>
<evidence type="ECO:0000259" key="4">
    <source>
        <dbReference type="PROSITE" id="PS51340"/>
    </source>
</evidence>
<dbReference type="InterPro" id="IPR011037">
    <property type="entry name" value="Pyrv_Knase-like_insert_dom_sf"/>
</dbReference>
<dbReference type="InterPro" id="IPR017927">
    <property type="entry name" value="FAD-bd_FR_type"/>
</dbReference>
<dbReference type="PROSITE" id="PS51340">
    <property type="entry name" value="MOSC"/>
    <property type="match status" value="1"/>
</dbReference>
<dbReference type="PANTHER" id="PTHR30212:SF2">
    <property type="entry name" value="PROTEIN YIIM"/>
    <property type="match status" value="1"/>
</dbReference>
<keyword evidence="1" id="KW-0408">Iron</keyword>
<dbReference type="InterPro" id="IPR001041">
    <property type="entry name" value="2Fe-2S_ferredoxin-type"/>
</dbReference>
<dbReference type="Pfam" id="PF00111">
    <property type="entry name" value="Fer2"/>
    <property type="match status" value="1"/>
</dbReference>
<dbReference type="InterPro" id="IPR036010">
    <property type="entry name" value="2Fe-2S_ferredoxin-like_sf"/>
</dbReference>
<evidence type="ECO:0000259" key="5">
    <source>
        <dbReference type="PROSITE" id="PS51384"/>
    </source>
</evidence>
<evidence type="ECO:0000256" key="2">
    <source>
        <dbReference type="ARBA" id="ARBA00023014"/>
    </source>
</evidence>
<dbReference type="InterPro" id="IPR012675">
    <property type="entry name" value="Beta-grasp_dom_sf"/>
</dbReference>
<feature type="domain" description="FAD-binding FR-type" evidence="5">
    <location>
        <begin position="243"/>
        <end position="373"/>
    </location>
</feature>
<dbReference type="Gene3D" id="2.40.33.20">
    <property type="entry name" value="PK beta-barrel domain-like"/>
    <property type="match status" value="1"/>
</dbReference>
<proteinExistence type="predicted"/>
<dbReference type="GeneID" id="92079404"/>
<dbReference type="InterPro" id="IPR039261">
    <property type="entry name" value="FNR_nucleotide-bd"/>
</dbReference>
<organism evidence="6 7">
    <name type="scientific">Apiospora aurea</name>
    <dbReference type="NCBI Taxonomy" id="335848"/>
    <lineage>
        <taxon>Eukaryota</taxon>
        <taxon>Fungi</taxon>
        <taxon>Dikarya</taxon>
        <taxon>Ascomycota</taxon>
        <taxon>Pezizomycotina</taxon>
        <taxon>Sordariomycetes</taxon>
        <taxon>Xylariomycetidae</taxon>
        <taxon>Amphisphaeriales</taxon>
        <taxon>Apiosporaceae</taxon>
        <taxon>Apiospora</taxon>
    </lineage>
</organism>
<feature type="domain" description="MOSC" evidence="4">
    <location>
        <begin position="31"/>
        <end position="172"/>
    </location>
</feature>
<comment type="caution">
    <text evidence="6">The sequence shown here is derived from an EMBL/GenBank/DDBJ whole genome shotgun (WGS) entry which is preliminary data.</text>
</comment>
<dbReference type="PROSITE" id="PS51384">
    <property type="entry name" value="FAD_FR"/>
    <property type="match status" value="1"/>
</dbReference>
<gene>
    <name evidence="6" type="ORF">PG986_010120</name>
</gene>
<dbReference type="InterPro" id="IPR017938">
    <property type="entry name" value="Riboflavin_synthase-like_b-brl"/>
</dbReference>
<dbReference type="Gene3D" id="3.40.50.80">
    <property type="entry name" value="Nucleotide-binding domain of ferredoxin-NADP reductase (FNR) module"/>
    <property type="match status" value="1"/>
</dbReference>
<evidence type="ECO:0000313" key="7">
    <source>
        <dbReference type="Proteomes" id="UP001391051"/>
    </source>
</evidence>
<evidence type="ECO:0000256" key="1">
    <source>
        <dbReference type="ARBA" id="ARBA00022714"/>
    </source>
</evidence>
<dbReference type="SUPFAM" id="SSF50800">
    <property type="entry name" value="PK beta-barrel domain-like"/>
    <property type="match status" value="1"/>
</dbReference>
<dbReference type="PROSITE" id="PS51085">
    <property type="entry name" value="2FE2S_FER_2"/>
    <property type="match status" value="1"/>
</dbReference>
<dbReference type="InterPro" id="IPR006058">
    <property type="entry name" value="2Fe2S_fd_BS"/>
</dbReference>
<feature type="domain" description="2Fe-2S ferredoxin-type" evidence="3">
    <location>
        <begin position="559"/>
        <end position="639"/>
    </location>
</feature>
<dbReference type="Pfam" id="PF03473">
    <property type="entry name" value="MOSC"/>
    <property type="match status" value="1"/>
</dbReference>
<name>A0ABR1Q9K9_9PEZI</name>
<dbReference type="PANTHER" id="PTHR30212">
    <property type="entry name" value="PROTEIN YIIM"/>
    <property type="match status" value="1"/>
</dbReference>
<protein>
    <submittedName>
        <fullName evidence="6">Globin-like protein</fullName>
    </submittedName>
</protein>
<dbReference type="Proteomes" id="UP001391051">
    <property type="component" value="Unassembled WGS sequence"/>
</dbReference>
<dbReference type="Gene3D" id="2.40.30.10">
    <property type="entry name" value="Translation factors"/>
    <property type="match status" value="1"/>
</dbReference>
<dbReference type="EMBL" id="JAQQWE010000006">
    <property type="protein sequence ID" value="KAK7949234.1"/>
    <property type="molecule type" value="Genomic_DNA"/>
</dbReference>
<keyword evidence="1" id="KW-0479">Metal-binding</keyword>
<dbReference type="CDD" id="cd00207">
    <property type="entry name" value="fer2"/>
    <property type="match status" value="1"/>
</dbReference>
<keyword evidence="7" id="KW-1185">Reference proteome</keyword>
<dbReference type="SUPFAM" id="SSF63380">
    <property type="entry name" value="Riboflavin synthase domain-like"/>
    <property type="match status" value="1"/>
</dbReference>
<sequence>MEVVAVSRSMPKEVDLGVMKISSSMIHEPLTSPADYIELDERGVVGNQPAVHDGPVYLFFAEHYDHWCAELGVDRAAWDWCHWAENITVRYKKGDTKPRRFETEMHLGEVWRIGPDVRLELCGSRIPCMKVSWRCGQKDSWLRPLAESGRVGVYMRVLRGGRVHPGDDVVVESVPSSSSVTGEEQEPSVGMISRIAFDASLKTSDTLDLLTNHKLLMPMNKKFLSAKKIGIEDKLNTGKNAWKGWRDLRIVKIVQELGDVKSFYLEPVDGAPLANYLPGQFLSVRVPSFSTNTAIPTASSSEKRTYEVRSWTISNYTTRDGPTSYRLTIKRTDAQTTPSPGKTTSSASAWMHAHAAPGTVLSARSPAGRFVLDWAPPVAMRPVYVSAGIGLTPVAAMLGAHALHPQVRAHAGAVGARGAVGGGTFALWREAAVVLERHLFLTGGPGDDKEGEVGELKVGLGGLGIRDDDGRGKVTVHHGRPDRETLKAILGSSCRWNVLGAGELDVPAKMSPFYICGPSAFETNVKECLAEVGIPSSNIRGECFTAAGGTTPSSALETAKVRFSKSGRTATWSRAKPVSLLELAESLGLAPDYGCRVGACGSCAARLTCGTVAGAGVQTDGTVLTCSAVPDSEVVEVEI</sequence>
<keyword evidence="1" id="KW-0001">2Fe-2S</keyword>
<dbReference type="InterPro" id="IPR052353">
    <property type="entry name" value="Benzoxazolinone_Detox_Enz"/>
</dbReference>
<dbReference type="SUPFAM" id="SSF52343">
    <property type="entry name" value="Ferredoxin reductase-like, C-terminal NADP-linked domain"/>
    <property type="match status" value="1"/>
</dbReference>
<evidence type="ECO:0000313" key="6">
    <source>
        <dbReference type="EMBL" id="KAK7949234.1"/>
    </source>
</evidence>